<keyword evidence="2" id="KW-0863">Zinc-finger</keyword>
<keyword evidence="3" id="KW-0862">Zinc</keyword>
<dbReference type="InterPro" id="IPR036443">
    <property type="entry name" value="Znf_RanBP2_sf"/>
</dbReference>
<sequence length="336" mass="37482">MYTYKRIYNTESGKVLIIKFFEVACEMTFSTETWSRRCSTETVFSVQGKETDFVQDSSDTEMGSDADKDVEYEPVTESEGEAPISTDSSGETDNEVKTAWGGTDEAGYKGEELQLADSEAGSYVSDSELDLHAYWTCARCRSVNDNTRYRYCTKCFKVRKNFFPPRPRRKDKRSAATTDAPIVLSQDSGVDSHFSQEAKLSQDLAEGPSKETTTTDGSGKATKRRAASAERTYKRPRLESESDVETKSCVEVSPLIKTASDPAVTIESLEAYKGYKTDSKDLCIICLSEPKTGVFVHRRVAHICCCYKCSVKVWSKARRCPICNCKVSNVLKAVVM</sequence>
<name>A0ABN8L631_CHISP</name>
<reference evidence="5" key="1">
    <citation type="submission" date="2021-12" db="EMBL/GenBank/DDBJ databases">
        <authorList>
            <person name="King R."/>
        </authorList>
    </citation>
    <scope>NUCLEOTIDE SEQUENCE</scope>
</reference>
<gene>
    <name evidence="5" type="ORF">CHILSU_LOCUS2803</name>
</gene>
<dbReference type="Proteomes" id="UP001153292">
    <property type="component" value="Chromosome 15"/>
</dbReference>
<keyword evidence="6" id="KW-1185">Reference proteome</keyword>
<protein>
    <recommendedName>
        <fullName evidence="7">RING-type domain-containing protein</fullName>
    </recommendedName>
</protein>
<dbReference type="InterPro" id="IPR013083">
    <property type="entry name" value="Znf_RING/FYVE/PHD"/>
</dbReference>
<proteinExistence type="predicted"/>
<keyword evidence="1" id="KW-0479">Metal-binding</keyword>
<evidence type="ECO:0000256" key="4">
    <source>
        <dbReference type="SAM" id="MobiDB-lite"/>
    </source>
</evidence>
<dbReference type="EMBL" id="OU963908">
    <property type="protein sequence ID" value="CAH2982373.1"/>
    <property type="molecule type" value="Genomic_DNA"/>
</dbReference>
<dbReference type="Gene3D" id="2.30.30.380">
    <property type="entry name" value="Zn-finger domain of Sec23/24"/>
    <property type="match status" value="1"/>
</dbReference>
<evidence type="ECO:0000256" key="3">
    <source>
        <dbReference type="ARBA" id="ARBA00022833"/>
    </source>
</evidence>
<evidence type="ECO:0000313" key="6">
    <source>
        <dbReference type="Proteomes" id="UP001153292"/>
    </source>
</evidence>
<dbReference type="PANTHER" id="PTHR46858">
    <property type="entry name" value="OS05G0521000 PROTEIN"/>
    <property type="match status" value="1"/>
</dbReference>
<evidence type="ECO:0000313" key="5">
    <source>
        <dbReference type="EMBL" id="CAH2982373.1"/>
    </source>
</evidence>
<accession>A0ABN8L631</accession>
<organism evidence="5 6">
    <name type="scientific">Chilo suppressalis</name>
    <name type="common">Asiatic rice borer moth</name>
    <dbReference type="NCBI Taxonomy" id="168631"/>
    <lineage>
        <taxon>Eukaryota</taxon>
        <taxon>Metazoa</taxon>
        <taxon>Ecdysozoa</taxon>
        <taxon>Arthropoda</taxon>
        <taxon>Hexapoda</taxon>
        <taxon>Insecta</taxon>
        <taxon>Pterygota</taxon>
        <taxon>Neoptera</taxon>
        <taxon>Endopterygota</taxon>
        <taxon>Lepidoptera</taxon>
        <taxon>Glossata</taxon>
        <taxon>Ditrysia</taxon>
        <taxon>Pyraloidea</taxon>
        <taxon>Crambidae</taxon>
        <taxon>Crambinae</taxon>
        <taxon>Chilo</taxon>
    </lineage>
</organism>
<evidence type="ECO:0000256" key="2">
    <source>
        <dbReference type="ARBA" id="ARBA00022771"/>
    </source>
</evidence>
<dbReference type="Gene3D" id="3.30.40.10">
    <property type="entry name" value="Zinc/RING finger domain, C3HC4 (zinc finger)"/>
    <property type="match status" value="1"/>
</dbReference>
<dbReference type="SUPFAM" id="SSF90209">
    <property type="entry name" value="Ran binding protein zinc finger-like"/>
    <property type="match status" value="1"/>
</dbReference>
<dbReference type="CDD" id="cd16646">
    <property type="entry name" value="mRING-HC-C2H2C4_MDM2-like"/>
    <property type="match status" value="1"/>
</dbReference>
<evidence type="ECO:0000256" key="1">
    <source>
        <dbReference type="ARBA" id="ARBA00022723"/>
    </source>
</evidence>
<dbReference type="PANTHER" id="PTHR46858:SF5">
    <property type="entry name" value="E3 UBIQUITIN-PROTEIN LIGASE APD1-RELATED"/>
    <property type="match status" value="1"/>
</dbReference>
<feature type="region of interest" description="Disordered" evidence="4">
    <location>
        <begin position="54"/>
        <end position="104"/>
    </location>
</feature>
<feature type="compositionally biased region" description="Basic and acidic residues" evidence="4">
    <location>
        <begin position="227"/>
        <end position="240"/>
    </location>
</feature>
<dbReference type="Pfam" id="PF13920">
    <property type="entry name" value="zf-C3HC4_3"/>
    <property type="match status" value="1"/>
</dbReference>
<evidence type="ECO:0008006" key="7">
    <source>
        <dbReference type="Google" id="ProtNLM"/>
    </source>
</evidence>
<feature type="compositionally biased region" description="Polar residues" evidence="4">
    <location>
        <begin position="185"/>
        <end position="199"/>
    </location>
</feature>
<feature type="region of interest" description="Disordered" evidence="4">
    <location>
        <begin position="166"/>
        <end position="240"/>
    </location>
</feature>